<organism evidence="1 2">
    <name type="scientific">Flavobacterium subsaxonicum WB 4.1-42 = DSM 21790</name>
    <dbReference type="NCBI Taxonomy" id="1121898"/>
    <lineage>
        <taxon>Bacteria</taxon>
        <taxon>Pseudomonadati</taxon>
        <taxon>Bacteroidota</taxon>
        <taxon>Flavobacteriia</taxon>
        <taxon>Flavobacteriales</taxon>
        <taxon>Flavobacteriaceae</taxon>
        <taxon>Flavobacterium</taxon>
    </lineage>
</organism>
<comment type="caution">
    <text evidence="1">The sequence shown here is derived from an EMBL/GenBank/DDBJ whole genome shotgun (WGS) entry which is preliminary data.</text>
</comment>
<proteinExistence type="predicted"/>
<evidence type="ECO:0000313" key="1">
    <source>
        <dbReference type="EMBL" id="KGO91675.1"/>
    </source>
</evidence>
<evidence type="ECO:0000313" key="2">
    <source>
        <dbReference type="Proteomes" id="UP000030111"/>
    </source>
</evidence>
<dbReference type="eggNOG" id="ENOG502ZYNF">
    <property type="taxonomic scope" value="Bacteria"/>
</dbReference>
<dbReference type="Proteomes" id="UP000030111">
    <property type="component" value="Unassembled WGS sequence"/>
</dbReference>
<accession>A0A0A2MTZ8</accession>
<dbReference type="AlphaFoldDB" id="A0A0A2MTZ8"/>
<sequence>MLLAGLTLTSCKNKADDGDDAGADDTVATDTLSGYNVNETPADTVITDKDTVVEMGTKNDSKENAVGTQVP</sequence>
<protein>
    <submittedName>
        <fullName evidence="1">Uncharacterized protein</fullName>
    </submittedName>
</protein>
<gene>
    <name evidence="1" type="ORF">Q766_16725</name>
</gene>
<reference evidence="1 2" key="1">
    <citation type="submission" date="2013-09" db="EMBL/GenBank/DDBJ databases">
        <authorList>
            <person name="Zeng Z."/>
            <person name="Chen C."/>
        </authorList>
    </citation>
    <scope>NUCLEOTIDE SEQUENCE [LARGE SCALE GENOMIC DNA]</scope>
    <source>
        <strain evidence="1 2">WB 4.1-42</strain>
    </source>
</reference>
<dbReference type="EMBL" id="JRLY01000016">
    <property type="protein sequence ID" value="KGO91675.1"/>
    <property type="molecule type" value="Genomic_DNA"/>
</dbReference>
<name>A0A0A2MTZ8_9FLAO</name>
<keyword evidence="2" id="KW-1185">Reference proteome</keyword>